<organism evidence="3 4">
    <name type="scientific">Didymella heteroderae</name>
    <dbReference type="NCBI Taxonomy" id="1769908"/>
    <lineage>
        <taxon>Eukaryota</taxon>
        <taxon>Fungi</taxon>
        <taxon>Dikarya</taxon>
        <taxon>Ascomycota</taxon>
        <taxon>Pezizomycotina</taxon>
        <taxon>Dothideomycetes</taxon>
        <taxon>Pleosporomycetidae</taxon>
        <taxon>Pleosporales</taxon>
        <taxon>Pleosporineae</taxon>
        <taxon>Didymellaceae</taxon>
        <taxon>Didymella</taxon>
    </lineage>
</organism>
<feature type="compositionally biased region" description="Polar residues" evidence="1">
    <location>
        <begin position="114"/>
        <end position="141"/>
    </location>
</feature>
<dbReference type="InterPro" id="IPR036020">
    <property type="entry name" value="WW_dom_sf"/>
</dbReference>
<dbReference type="PROSITE" id="PS50020">
    <property type="entry name" value="WW_DOMAIN_2"/>
    <property type="match status" value="1"/>
</dbReference>
<dbReference type="SMART" id="SM00456">
    <property type="entry name" value="WW"/>
    <property type="match status" value="1"/>
</dbReference>
<dbReference type="Proteomes" id="UP000758155">
    <property type="component" value="Unassembled WGS sequence"/>
</dbReference>
<name>A0A9P4WPG4_9PLEO</name>
<dbReference type="InterPro" id="IPR001202">
    <property type="entry name" value="WW_dom"/>
</dbReference>
<feature type="domain" description="WW" evidence="2">
    <location>
        <begin position="12"/>
        <end position="46"/>
    </location>
</feature>
<dbReference type="OrthoDB" id="3789964at2759"/>
<sequence>MNFQTAPPTNLPAVPPGWKAEWSAQYARYFYVNLNTNESVWILPTVQPTHVQTPQPVIQRKPVPTLCSDPQGMVSHFPRQPSQVQYPTSVQPPLQQHNTPAQSYQNFSPPPTPGGSQQHYGYVPSNAQYAQPHQQNFTQAPSPTPYNPQPCVPTPPIEEQRPHYDTPSANSNAYFVPPPTGANNAQQPQYNNINFAPPPQQPSHYSHQARSYQPAPPPTQHQQPQRPSTFASLSSNSTLNKWSSKLSQLQNKPSTTATSATARSAPANAQPQSAPTAGGGDWKKWTKRAAIGVAAVGAMALGVDAIGDAGASAFGGGDFGGGGGGDWSGGGDFGAGDVGAGSASEAVDASAAQIAMEQQGQQNASMLLDPAGTTYTVVDGNSLI</sequence>
<feature type="compositionally biased region" description="Polar residues" evidence="1">
    <location>
        <begin position="228"/>
        <end position="252"/>
    </location>
</feature>
<evidence type="ECO:0000256" key="1">
    <source>
        <dbReference type="SAM" id="MobiDB-lite"/>
    </source>
</evidence>
<evidence type="ECO:0000313" key="4">
    <source>
        <dbReference type="Proteomes" id="UP000758155"/>
    </source>
</evidence>
<dbReference type="AlphaFoldDB" id="A0A9P4WPG4"/>
<dbReference type="Gene3D" id="2.20.70.10">
    <property type="match status" value="1"/>
</dbReference>
<feature type="compositionally biased region" description="Pro residues" evidence="1">
    <location>
        <begin position="142"/>
        <end position="156"/>
    </location>
</feature>
<evidence type="ECO:0000313" key="3">
    <source>
        <dbReference type="EMBL" id="KAF3038683.1"/>
    </source>
</evidence>
<reference evidence="3" key="1">
    <citation type="submission" date="2019-04" db="EMBL/GenBank/DDBJ databases">
        <title>Sequencing of skin fungus with MAO and IRED activity.</title>
        <authorList>
            <person name="Marsaioli A.J."/>
            <person name="Bonatto J.M.C."/>
            <person name="Reis Junior O."/>
        </authorList>
    </citation>
    <scope>NUCLEOTIDE SEQUENCE</scope>
    <source>
        <strain evidence="3">28M1</strain>
    </source>
</reference>
<proteinExistence type="predicted"/>
<feature type="region of interest" description="Disordered" evidence="1">
    <location>
        <begin position="69"/>
        <end position="282"/>
    </location>
</feature>
<accession>A0A9P4WPG4</accession>
<protein>
    <recommendedName>
        <fullName evidence="2">WW domain-containing protein</fullName>
    </recommendedName>
</protein>
<feature type="compositionally biased region" description="Low complexity" evidence="1">
    <location>
        <begin position="253"/>
        <end position="276"/>
    </location>
</feature>
<dbReference type="SUPFAM" id="SSF51045">
    <property type="entry name" value="WW domain"/>
    <property type="match status" value="1"/>
</dbReference>
<comment type="caution">
    <text evidence="3">The sequence shown here is derived from an EMBL/GenBank/DDBJ whole genome shotgun (WGS) entry which is preliminary data.</text>
</comment>
<gene>
    <name evidence="3" type="ORF">E8E12_008032</name>
</gene>
<evidence type="ECO:0000259" key="2">
    <source>
        <dbReference type="PROSITE" id="PS50020"/>
    </source>
</evidence>
<dbReference type="CDD" id="cd00201">
    <property type="entry name" value="WW"/>
    <property type="match status" value="1"/>
</dbReference>
<dbReference type="EMBL" id="SWKV01000035">
    <property type="protein sequence ID" value="KAF3038683.1"/>
    <property type="molecule type" value="Genomic_DNA"/>
</dbReference>
<keyword evidence="4" id="KW-1185">Reference proteome</keyword>
<feature type="compositionally biased region" description="Polar residues" evidence="1">
    <location>
        <begin position="80"/>
        <end position="107"/>
    </location>
</feature>
<dbReference type="Pfam" id="PF00397">
    <property type="entry name" value="WW"/>
    <property type="match status" value="1"/>
</dbReference>
<feature type="compositionally biased region" description="Polar residues" evidence="1">
    <location>
        <begin position="181"/>
        <end position="194"/>
    </location>
</feature>